<dbReference type="Proteomes" id="UP000664534">
    <property type="component" value="Unassembled WGS sequence"/>
</dbReference>
<feature type="compositionally biased region" description="Low complexity" evidence="3">
    <location>
        <begin position="473"/>
        <end position="482"/>
    </location>
</feature>
<evidence type="ECO:0000256" key="2">
    <source>
        <dbReference type="PROSITE-ProRule" id="PRU00035"/>
    </source>
</evidence>
<keyword evidence="1 2" id="KW-0103">Bromodomain</keyword>
<dbReference type="PROSITE" id="PS50014">
    <property type="entry name" value="BROMODOMAIN_2"/>
    <property type="match status" value="1"/>
</dbReference>
<dbReference type="PANTHER" id="PTHR15398">
    <property type="entry name" value="BROMODOMAIN-CONTAINING PROTEIN 8"/>
    <property type="match status" value="1"/>
</dbReference>
<organism evidence="5 6">
    <name type="scientific">Imshaugia aleurites</name>
    <dbReference type="NCBI Taxonomy" id="172621"/>
    <lineage>
        <taxon>Eukaryota</taxon>
        <taxon>Fungi</taxon>
        <taxon>Dikarya</taxon>
        <taxon>Ascomycota</taxon>
        <taxon>Pezizomycotina</taxon>
        <taxon>Lecanoromycetes</taxon>
        <taxon>OSLEUM clade</taxon>
        <taxon>Lecanoromycetidae</taxon>
        <taxon>Lecanorales</taxon>
        <taxon>Lecanorineae</taxon>
        <taxon>Parmeliaceae</taxon>
        <taxon>Imshaugia</taxon>
    </lineage>
</organism>
<feature type="compositionally biased region" description="Pro residues" evidence="3">
    <location>
        <begin position="348"/>
        <end position="358"/>
    </location>
</feature>
<dbReference type="EMBL" id="CAJPDT010000092">
    <property type="protein sequence ID" value="CAF9936556.1"/>
    <property type="molecule type" value="Genomic_DNA"/>
</dbReference>
<feature type="compositionally biased region" description="Polar residues" evidence="3">
    <location>
        <begin position="188"/>
        <end position="199"/>
    </location>
</feature>
<feature type="region of interest" description="Disordered" evidence="3">
    <location>
        <begin position="135"/>
        <end position="370"/>
    </location>
</feature>
<dbReference type="AlphaFoldDB" id="A0A8H3G5I8"/>
<feature type="region of interest" description="Disordered" evidence="3">
    <location>
        <begin position="71"/>
        <end position="97"/>
    </location>
</feature>
<dbReference type="GO" id="GO:0006325">
    <property type="term" value="P:chromatin organization"/>
    <property type="evidence" value="ECO:0007669"/>
    <property type="project" value="UniProtKB-ARBA"/>
</dbReference>
<evidence type="ECO:0000256" key="1">
    <source>
        <dbReference type="ARBA" id="ARBA00023117"/>
    </source>
</evidence>
<proteinExistence type="predicted"/>
<dbReference type="SUPFAM" id="SSF47370">
    <property type="entry name" value="Bromodomain"/>
    <property type="match status" value="1"/>
</dbReference>
<evidence type="ECO:0000259" key="4">
    <source>
        <dbReference type="PROSITE" id="PS50014"/>
    </source>
</evidence>
<sequence length="923" mass="101688">MAPDVHTPLESLMLFQTLHPFTADPPPFGKISDILKNNELLRESDSFELNRLEPDALKDLYLRLLKEEAKSEAKGRDQVGQKNEQQNPRKRKLSSPPLETVDEALQYNHLLPQLISRLYFRYRDHAIKSIEGEERKYRSLQKEVQDTERGDLDGRSPDQDLHSRRDSRGVSSIQTLLRHDDEVDRVQRGTTSRPTSSPELRNGLVTEAQTGASDHPYELSSHGRNGIPHPSQVAPSGSIQQTSSDYKNPPPFLPPPQNFNLGNLSGSPNSDMNRRLPPQNQPPNGVAPTPSPRLNQTPFAGPERSSASPLMGGRVLPPPPGMLRSSGSPTGPLDALADMAGQQYRANPPIPSPRPLQHPGPQQHPNQLPAPRGYMPPDYPYYQNQVPYHPPYPPYGQGPLPAYNHPHGGMPYQGHAASAAHGSPYGNTQSYQPSVGQYPQHPNYHQSPGYYQPTPIQTPHPRSHISRFADQHTPLSSPSSRQRPPRPTPIITSASSTKWKDVDTPGSFRPVRSPIAPSSRDISPISDKEPSPLPEVAQTRTRGAQSQKEQQVVSNLPGERLRAKPTRSMGRRGRGGRAASAASSTVADSTRARTRSQSVVSQADELAMDNQSTSTRKIKPEPSIASGHDDDASVASHTADEARKSTRQRRGNIRGLEMATETGKPSGKRKREEAAIVPTPSPALDSFSKPGHVLASRNFARISQTVMNDIIHHKVANVFAKPLTDREAPGYKDLIYRPQDLNSIKKAISNGSKVVNAVIEDLTQEGTSSVWIAESPDVMPPKGIVNSTQLEKELMRMFANAIMFNPDLPTKRGFGPAFRTTQRTAELGTTFDEDREETEEVIKGKQDVSVVKDTREMFETVERSVNDWRSAEKAAEEGGKGTVGKLRGGDGTEDEEADELAGEEVVGSVEVDEGEKRAKRRRR</sequence>
<dbReference type="Pfam" id="PF00439">
    <property type="entry name" value="Bromodomain"/>
    <property type="match status" value="1"/>
</dbReference>
<comment type="caution">
    <text evidence="5">The sequence shown here is derived from an EMBL/GenBank/DDBJ whole genome shotgun (WGS) entry which is preliminary data.</text>
</comment>
<reference evidence="5" key="1">
    <citation type="submission" date="2021-03" db="EMBL/GenBank/DDBJ databases">
        <authorList>
            <person name="Tagirdzhanova G."/>
        </authorList>
    </citation>
    <scope>NUCLEOTIDE SEQUENCE</scope>
</reference>
<feature type="compositionally biased region" description="Acidic residues" evidence="3">
    <location>
        <begin position="891"/>
        <end position="902"/>
    </location>
</feature>
<feature type="compositionally biased region" description="Basic and acidic residues" evidence="3">
    <location>
        <begin position="177"/>
        <end position="187"/>
    </location>
</feature>
<gene>
    <name evidence="5" type="ORF">IMSHALPRED_010797</name>
</gene>
<feature type="domain" description="Bromo" evidence="4">
    <location>
        <begin position="711"/>
        <end position="812"/>
    </location>
</feature>
<evidence type="ECO:0000256" key="3">
    <source>
        <dbReference type="SAM" id="MobiDB-lite"/>
    </source>
</evidence>
<accession>A0A8H3G5I8</accession>
<feature type="compositionally biased region" description="Polar residues" evidence="3">
    <location>
        <begin position="233"/>
        <end position="246"/>
    </location>
</feature>
<dbReference type="InterPro" id="IPR036427">
    <property type="entry name" value="Bromodomain-like_sf"/>
</dbReference>
<dbReference type="InterPro" id="IPR001487">
    <property type="entry name" value="Bromodomain"/>
</dbReference>
<feature type="compositionally biased region" description="Low complexity" evidence="3">
    <location>
        <begin position="577"/>
        <end position="589"/>
    </location>
</feature>
<feature type="compositionally biased region" description="Basic residues" evidence="3">
    <location>
        <begin position="563"/>
        <end position="575"/>
    </location>
</feature>
<evidence type="ECO:0000313" key="6">
    <source>
        <dbReference type="Proteomes" id="UP000664534"/>
    </source>
</evidence>
<dbReference type="PANTHER" id="PTHR15398:SF4">
    <property type="entry name" value="BROMODOMAIN-CONTAINING PROTEIN 8 ISOFORM X1"/>
    <property type="match status" value="1"/>
</dbReference>
<dbReference type="GO" id="GO:0035267">
    <property type="term" value="C:NuA4 histone acetyltransferase complex"/>
    <property type="evidence" value="ECO:0007669"/>
    <property type="project" value="TreeGrafter"/>
</dbReference>
<protein>
    <recommendedName>
        <fullName evidence="4">Bromo domain-containing protein</fullName>
    </recommendedName>
</protein>
<feature type="compositionally biased region" description="Pro residues" evidence="3">
    <location>
        <begin position="248"/>
        <end position="257"/>
    </location>
</feature>
<feature type="region of interest" description="Disordered" evidence="3">
    <location>
        <begin position="868"/>
        <end position="923"/>
    </location>
</feature>
<keyword evidence="6" id="KW-1185">Reference proteome</keyword>
<dbReference type="OrthoDB" id="21449at2759"/>
<name>A0A8H3G5I8_9LECA</name>
<feature type="compositionally biased region" description="Polar residues" evidence="3">
    <location>
        <begin position="425"/>
        <end position="437"/>
    </location>
</feature>
<feature type="region of interest" description="Disordered" evidence="3">
    <location>
        <begin position="412"/>
        <end position="671"/>
    </location>
</feature>
<evidence type="ECO:0000313" key="5">
    <source>
        <dbReference type="EMBL" id="CAF9936556.1"/>
    </source>
</evidence>
<feature type="compositionally biased region" description="Basic and acidic residues" evidence="3">
    <location>
        <begin position="135"/>
        <end position="168"/>
    </location>
</feature>
<feature type="compositionally biased region" description="Polar residues" evidence="3">
    <location>
        <begin position="538"/>
        <end position="554"/>
    </location>
</feature>
<dbReference type="Gene3D" id="1.20.920.10">
    <property type="entry name" value="Bromodomain-like"/>
    <property type="match status" value="1"/>
</dbReference>
<feature type="compositionally biased region" description="Basic and acidic residues" evidence="3">
    <location>
        <begin position="868"/>
        <end position="879"/>
    </location>
</feature>